<dbReference type="Proteomes" id="UP000190744">
    <property type="component" value="Unassembled WGS sequence"/>
</dbReference>
<organism evidence="1 2">
    <name type="scientific">Penicillium brasilianum</name>
    <dbReference type="NCBI Taxonomy" id="104259"/>
    <lineage>
        <taxon>Eukaryota</taxon>
        <taxon>Fungi</taxon>
        <taxon>Dikarya</taxon>
        <taxon>Ascomycota</taxon>
        <taxon>Pezizomycotina</taxon>
        <taxon>Eurotiomycetes</taxon>
        <taxon>Eurotiomycetidae</taxon>
        <taxon>Eurotiales</taxon>
        <taxon>Aspergillaceae</taxon>
        <taxon>Penicillium</taxon>
    </lineage>
</organism>
<name>A0A1S9RN95_PENBI</name>
<protein>
    <submittedName>
        <fullName evidence="1">Uncharacterized protein</fullName>
    </submittedName>
</protein>
<dbReference type="EMBL" id="LJBN01000133">
    <property type="protein sequence ID" value="OOQ86841.1"/>
    <property type="molecule type" value="Genomic_DNA"/>
</dbReference>
<evidence type="ECO:0000313" key="2">
    <source>
        <dbReference type="Proteomes" id="UP000190744"/>
    </source>
</evidence>
<comment type="caution">
    <text evidence="1">The sequence shown here is derived from an EMBL/GenBank/DDBJ whole genome shotgun (WGS) entry which is preliminary data.</text>
</comment>
<proteinExistence type="predicted"/>
<sequence>MPKTDYESINMFNPDGIMDVSTSPAQGRDEMYALRAQVGDGPAVKAQHHVNSLFVLPNILEGGKTEISFHGFIVKYLKNEQKFSADYASWVKMSLSQDGTGELKVHYWKAFIDRSAFVEAIGKMMAE</sequence>
<dbReference type="AlphaFoldDB" id="A0A1S9RN95"/>
<reference evidence="2" key="1">
    <citation type="submission" date="2015-09" db="EMBL/GenBank/DDBJ databases">
        <authorList>
            <person name="Fill T.P."/>
            <person name="Baretta J.F."/>
            <person name="de Almeida L.G."/>
            <person name="Rocha M."/>
            <person name="de Souza D.H."/>
            <person name="Malavazi I."/>
            <person name="Cerdeira L.T."/>
            <person name="Hong H."/>
            <person name="Samborskyy M."/>
            <person name="de Vasconcelos A.T."/>
            <person name="Leadlay P."/>
            <person name="Rodrigues-Filho E."/>
        </authorList>
    </citation>
    <scope>NUCLEOTIDE SEQUENCE [LARGE SCALE GENOMIC DNA]</scope>
    <source>
        <strain evidence="2">LaBioMMi 136</strain>
    </source>
</reference>
<evidence type="ECO:0000313" key="1">
    <source>
        <dbReference type="EMBL" id="OOQ86841.1"/>
    </source>
</evidence>
<gene>
    <name evidence="1" type="ORF">PEBR_19818</name>
</gene>
<accession>A0A1S9RN95</accession>